<protein>
    <submittedName>
        <fullName evidence="1">Uncharacterized protein</fullName>
    </submittedName>
</protein>
<comment type="caution">
    <text evidence="1">The sequence shown here is derived from an EMBL/GenBank/DDBJ whole genome shotgun (WGS) entry which is preliminary data.</text>
</comment>
<evidence type="ECO:0000313" key="2">
    <source>
        <dbReference type="Proteomes" id="UP000032545"/>
    </source>
</evidence>
<dbReference type="AlphaFoldDB" id="A0A0D8BJI2"/>
<dbReference type="PATRIC" id="fig|1502723.3.peg.6158"/>
<sequence length="52" mass="5991">MPWVADLDASDCLRLDVQIAREIARWEAARLVIRASPEGRTYQVGPERHDQE</sequence>
<dbReference type="RefSeq" id="WP_157871707.1">
    <property type="nucleotide sequence ID" value="NZ_JYFN01000008.1"/>
</dbReference>
<proteinExistence type="predicted"/>
<reference evidence="1 2" key="2">
    <citation type="journal article" date="2016" name="Genome Announc.">
        <title>Permanent Draft Genome Sequences for Two Variants of Frankia sp. Strain CpI1, the First Frankia Strain Isolated from Root Nodules of Comptonia peregrina.</title>
        <authorList>
            <person name="Oshone R."/>
            <person name="Hurst S.G.IV."/>
            <person name="Abebe-Akele F."/>
            <person name="Simpson S."/>
            <person name="Morris K."/>
            <person name="Thomas W.K."/>
            <person name="Tisa L.S."/>
        </authorList>
    </citation>
    <scope>NUCLEOTIDE SEQUENCE [LARGE SCALE GENOMIC DNA]</scope>
    <source>
        <strain evidence="2">CpI1-S</strain>
    </source>
</reference>
<dbReference type="Proteomes" id="UP000032545">
    <property type="component" value="Unassembled WGS sequence"/>
</dbReference>
<name>A0A0D8BJI2_9ACTN</name>
<organism evidence="1 2">
    <name type="scientific">Frankia torreyi</name>
    <dbReference type="NCBI Taxonomy" id="1856"/>
    <lineage>
        <taxon>Bacteria</taxon>
        <taxon>Bacillati</taxon>
        <taxon>Actinomycetota</taxon>
        <taxon>Actinomycetes</taxon>
        <taxon>Frankiales</taxon>
        <taxon>Frankiaceae</taxon>
        <taxon>Frankia</taxon>
    </lineage>
</organism>
<accession>A0A0D8BJI2</accession>
<evidence type="ECO:0000313" key="1">
    <source>
        <dbReference type="EMBL" id="KJE24184.1"/>
    </source>
</evidence>
<gene>
    <name evidence="1" type="ORF">FF36_01587</name>
</gene>
<keyword evidence="2" id="KW-1185">Reference proteome</keyword>
<reference evidence="2" key="1">
    <citation type="submission" date="2015-02" db="EMBL/GenBank/DDBJ databases">
        <title>Draft Genome of Frankia sp. CpI1-S.</title>
        <authorList>
            <person name="Oshone R.T."/>
            <person name="Ngom M."/>
            <person name="Ghodhbane-Gtari F."/>
            <person name="Gtari M."/>
            <person name="Morris K."/>
            <person name="Thomas K."/>
            <person name="Sen A."/>
            <person name="Tisa L.S."/>
        </authorList>
    </citation>
    <scope>NUCLEOTIDE SEQUENCE [LARGE SCALE GENOMIC DNA]</scope>
    <source>
        <strain evidence="2">CpI1-S</strain>
    </source>
</reference>
<dbReference type="EMBL" id="JYFN01000008">
    <property type="protein sequence ID" value="KJE24184.1"/>
    <property type="molecule type" value="Genomic_DNA"/>
</dbReference>